<dbReference type="Proteomes" id="UP000789508">
    <property type="component" value="Unassembled WGS sequence"/>
</dbReference>
<proteinExistence type="predicted"/>
<dbReference type="OrthoDB" id="2443248at2759"/>
<gene>
    <name evidence="1" type="ORF">ALEPTO_LOCUS6445</name>
</gene>
<accession>A0A9N9FXH2</accession>
<organism evidence="1 2">
    <name type="scientific">Ambispora leptoticha</name>
    <dbReference type="NCBI Taxonomy" id="144679"/>
    <lineage>
        <taxon>Eukaryota</taxon>
        <taxon>Fungi</taxon>
        <taxon>Fungi incertae sedis</taxon>
        <taxon>Mucoromycota</taxon>
        <taxon>Glomeromycotina</taxon>
        <taxon>Glomeromycetes</taxon>
        <taxon>Archaeosporales</taxon>
        <taxon>Ambisporaceae</taxon>
        <taxon>Ambispora</taxon>
    </lineage>
</organism>
<evidence type="ECO:0000313" key="2">
    <source>
        <dbReference type="Proteomes" id="UP000789508"/>
    </source>
</evidence>
<reference evidence="1" key="1">
    <citation type="submission" date="2021-06" db="EMBL/GenBank/DDBJ databases">
        <authorList>
            <person name="Kallberg Y."/>
            <person name="Tangrot J."/>
            <person name="Rosling A."/>
        </authorList>
    </citation>
    <scope>NUCLEOTIDE SEQUENCE</scope>
    <source>
        <strain evidence="1">FL130A</strain>
    </source>
</reference>
<dbReference type="EMBL" id="CAJVPS010002234">
    <property type="protein sequence ID" value="CAG8563107.1"/>
    <property type="molecule type" value="Genomic_DNA"/>
</dbReference>
<name>A0A9N9FXH2_9GLOM</name>
<sequence>MFNDQLFDDVTGEDNMSFEYEGISNFEEISNFENNLYENIVRSLLITSYFTSREGPTKKSSNLNVMQKKKTKPGSSWVWKYTRRDKVTKVKHCDVCIYNDNGTFKKCTIVFMSRTSTTNIAAHLYTEHQIFKPQKWKAQPPLTSTTIPTATNQRTIEIVIQKHIENASPLPEKQQNRIAYRLVAWIVEKMIPLNCINHDRF</sequence>
<keyword evidence="2" id="KW-1185">Reference proteome</keyword>
<evidence type="ECO:0000313" key="1">
    <source>
        <dbReference type="EMBL" id="CAG8563107.1"/>
    </source>
</evidence>
<comment type="caution">
    <text evidence="1">The sequence shown here is derived from an EMBL/GenBank/DDBJ whole genome shotgun (WGS) entry which is preliminary data.</text>
</comment>
<protein>
    <submittedName>
        <fullName evidence="1">6498_t:CDS:1</fullName>
    </submittedName>
</protein>
<dbReference type="AlphaFoldDB" id="A0A9N9FXH2"/>